<reference evidence="1" key="1">
    <citation type="journal article" date="2021" name="PeerJ">
        <title>Extensive microbial diversity within the chicken gut microbiome revealed by metagenomics and culture.</title>
        <authorList>
            <person name="Gilroy R."/>
            <person name="Ravi A."/>
            <person name="Getino M."/>
            <person name="Pursley I."/>
            <person name="Horton D.L."/>
            <person name="Alikhan N.F."/>
            <person name="Baker D."/>
            <person name="Gharbi K."/>
            <person name="Hall N."/>
            <person name="Watson M."/>
            <person name="Adriaenssens E.M."/>
            <person name="Foster-Nyarko E."/>
            <person name="Jarju S."/>
            <person name="Secka A."/>
            <person name="Antonio M."/>
            <person name="Oren A."/>
            <person name="Chaudhuri R.R."/>
            <person name="La Ragione R."/>
            <person name="Hildebrand F."/>
            <person name="Pallen M.J."/>
        </authorList>
    </citation>
    <scope>NUCLEOTIDE SEQUENCE</scope>
    <source>
        <strain evidence="1">Gambia11-129</strain>
    </source>
</reference>
<dbReference type="AlphaFoldDB" id="A0A9D1PSR1"/>
<dbReference type="Proteomes" id="UP000823936">
    <property type="component" value="Unassembled WGS sequence"/>
</dbReference>
<dbReference type="EMBL" id="DXHU01000010">
    <property type="protein sequence ID" value="HIV98642.1"/>
    <property type="molecule type" value="Genomic_DNA"/>
</dbReference>
<proteinExistence type="predicted"/>
<gene>
    <name evidence="1" type="ORF">IAB12_02545</name>
</gene>
<name>A0A9D1PSR1_9SPIO</name>
<organism evidence="1 2">
    <name type="scientific">Candidatus Ornithospirochaeta avicola</name>
    <dbReference type="NCBI Taxonomy" id="2840896"/>
    <lineage>
        <taxon>Bacteria</taxon>
        <taxon>Pseudomonadati</taxon>
        <taxon>Spirochaetota</taxon>
        <taxon>Spirochaetia</taxon>
        <taxon>Spirochaetales</taxon>
        <taxon>Spirochaetaceae</taxon>
        <taxon>Spirochaetaceae incertae sedis</taxon>
        <taxon>Candidatus Ornithospirochaeta</taxon>
    </lineage>
</organism>
<evidence type="ECO:0000313" key="1">
    <source>
        <dbReference type="EMBL" id="HIV98642.1"/>
    </source>
</evidence>
<evidence type="ECO:0000313" key="2">
    <source>
        <dbReference type="Proteomes" id="UP000823936"/>
    </source>
</evidence>
<sequence>MEDETSLIMTRLEKTIERILAARRQTKHAFLKNAGIHLNYLVKKNNGYFDSQIDTFIRFLNALEITPADFASLFENEKTVYRKRDDFKSFSCTSLDSSLAIMRCAFKGEIFSRGIRIKDFDGVKESLEIKERKREMYLSSVAIVCEKTRCTFSSFFRELEHVAVSICEERKRDILKRYDLHRRTWCDVKKKSKGWKALVVSGSEKPGRKK</sequence>
<accession>A0A9D1PSR1</accession>
<comment type="caution">
    <text evidence="1">The sequence shown here is derived from an EMBL/GenBank/DDBJ whole genome shotgun (WGS) entry which is preliminary data.</text>
</comment>
<protein>
    <submittedName>
        <fullName evidence="1">Uncharacterized protein</fullName>
    </submittedName>
</protein>
<reference evidence="1" key="2">
    <citation type="submission" date="2021-04" db="EMBL/GenBank/DDBJ databases">
        <authorList>
            <person name="Gilroy R."/>
        </authorList>
    </citation>
    <scope>NUCLEOTIDE SEQUENCE</scope>
    <source>
        <strain evidence="1">Gambia11-129</strain>
    </source>
</reference>